<dbReference type="Gene3D" id="3.40.50.300">
    <property type="entry name" value="P-loop containing nucleotide triphosphate hydrolases"/>
    <property type="match status" value="1"/>
</dbReference>
<dbReference type="GeneID" id="3924399"/>
<gene>
    <name evidence="10" type="ordered locus">Mhun_0222</name>
</gene>
<dbReference type="InterPro" id="IPR003593">
    <property type="entry name" value="AAA+_ATPase"/>
</dbReference>
<organism evidence="10 11">
    <name type="scientific">Methanospirillum hungatei JF-1 (strain ATCC 27890 / DSM 864 / NBRC 100397 / JF-1)</name>
    <dbReference type="NCBI Taxonomy" id="323259"/>
    <lineage>
        <taxon>Archaea</taxon>
        <taxon>Methanobacteriati</taxon>
        <taxon>Methanobacteriota</taxon>
        <taxon>Stenosarchaea group</taxon>
        <taxon>Methanomicrobia</taxon>
        <taxon>Methanomicrobiales</taxon>
        <taxon>Methanospirillaceae</taxon>
        <taxon>Methanospirillum</taxon>
    </lineage>
</organism>
<dbReference type="Pfam" id="PF00005">
    <property type="entry name" value="ABC_tran"/>
    <property type="match status" value="1"/>
</dbReference>
<reference evidence="11" key="1">
    <citation type="journal article" date="2016" name="Stand. Genomic Sci.">
        <title>Complete genome sequence of Methanospirillum hungatei type strain JF1.</title>
        <authorList>
            <person name="Gunsalus R.P."/>
            <person name="Cook L.E."/>
            <person name="Crable B."/>
            <person name="Rohlin L."/>
            <person name="McDonald E."/>
            <person name="Mouttaki H."/>
            <person name="Sieber J.R."/>
            <person name="Poweleit N."/>
            <person name="Zhou H."/>
            <person name="Lapidus A.L."/>
            <person name="Daligault H.E."/>
            <person name="Land M."/>
            <person name="Gilna P."/>
            <person name="Ivanova N."/>
            <person name="Kyrpides N."/>
            <person name="Culley D.E."/>
            <person name="McInerney M.J."/>
        </authorList>
    </citation>
    <scope>NUCLEOTIDE SEQUENCE [LARGE SCALE GENOMIC DNA]</scope>
    <source>
        <strain evidence="11">ATCC 27890 / DSM 864 / NBRC 100397 / JF-1</strain>
    </source>
</reference>
<evidence type="ECO:0000256" key="4">
    <source>
        <dbReference type="ARBA" id="ARBA00022741"/>
    </source>
</evidence>
<dbReference type="EnsemblBacteria" id="ABD39994">
    <property type="protein sequence ID" value="ABD39994"/>
    <property type="gene ID" value="Mhun_0222"/>
</dbReference>
<accession>Q2FMJ3</accession>
<dbReference type="GO" id="GO:0005886">
    <property type="term" value="C:plasma membrane"/>
    <property type="evidence" value="ECO:0007669"/>
    <property type="project" value="UniProtKB-SubCell"/>
</dbReference>
<dbReference type="RefSeq" id="WP_011447289.1">
    <property type="nucleotide sequence ID" value="NC_007796.1"/>
</dbReference>
<dbReference type="PANTHER" id="PTHR43582:SF2">
    <property type="entry name" value="LINEARMYCIN RESISTANCE ATP-BINDING PROTEIN LNRL"/>
    <property type="match status" value="1"/>
</dbReference>
<evidence type="ECO:0000256" key="1">
    <source>
        <dbReference type="ARBA" id="ARBA00004413"/>
    </source>
</evidence>
<keyword evidence="3" id="KW-1003">Cell membrane</keyword>
<dbReference type="HOGENOM" id="CLU_000604_1_2_2"/>
<sequence>MASIIETHDLTKRFGSHTAVNNISLTIQKGEVFGLLGPNGAGKTTFLSMLCTILKPSSGSAQINGFDIIRESAQVRKSIGIVFQDPSVDSDMTSRENLQMHADLYGVPISEQNVRIYEVLELVGLSDRADDFMYTYSGGMRRRLEIARGLLHYPRVLFLDEPTIGLDPRSREHIWDYIRKLRKREEMTIILTTHYMEEADRLCDRVAIIDKGSIVAMDTPSLLKQEVAGDTIIMGSDQIQNLSDVLIRDNIVQDVSFQGSEIKIFVQNAQFLLPRIVESAVHAGIRIDHITITHPDMNDVFIHYTGKDLGGGEVREQTGRVAMMKRRRAR</sequence>
<dbReference type="EMBL" id="CP000254">
    <property type="protein sequence ID" value="ABD39994.1"/>
    <property type="molecule type" value="Genomic_DNA"/>
</dbReference>
<dbReference type="NCBIfam" id="TIGR01188">
    <property type="entry name" value="drrA"/>
    <property type="match status" value="1"/>
</dbReference>
<evidence type="ECO:0000256" key="3">
    <source>
        <dbReference type="ARBA" id="ARBA00022475"/>
    </source>
</evidence>
<dbReference type="KEGG" id="mhu:Mhun_0222"/>
<dbReference type="PROSITE" id="PS50893">
    <property type="entry name" value="ABC_TRANSPORTER_2"/>
    <property type="match status" value="1"/>
</dbReference>
<evidence type="ECO:0000259" key="9">
    <source>
        <dbReference type="PROSITE" id="PS50893"/>
    </source>
</evidence>
<dbReference type="FunFam" id="3.40.50.300:FF:000589">
    <property type="entry name" value="ABC transporter, ATP-binding subunit"/>
    <property type="match status" value="1"/>
</dbReference>
<dbReference type="AlphaFoldDB" id="Q2FMJ3"/>
<evidence type="ECO:0000256" key="8">
    <source>
        <dbReference type="ARBA" id="ARBA00049985"/>
    </source>
</evidence>
<dbReference type="InterPro" id="IPR017871">
    <property type="entry name" value="ABC_transporter-like_CS"/>
</dbReference>
<evidence type="ECO:0000313" key="11">
    <source>
        <dbReference type="Proteomes" id="UP000001941"/>
    </source>
</evidence>
<dbReference type="OrthoDB" id="31298at2157"/>
<dbReference type="eggNOG" id="arCOG00194">
    <property type="taxonomic scope" value="Archaea"/>
</dbReference>
<dbReference type="InterPro" id="IPR003439">
    <property type="entry name" value="ABC_transporter-like_ATP-bd"/>
</dbReference>
<protein>
    <submittedName>
        <fullName evidence="10">Daunorubicin resistance ABC transporter ATP-binding subunit</fullName>
    </submittedName>
</protein>
<keyword evidence="5 10" id="KW-0067">ATP-binding</keyword>
<evidence type="ECO:0000256" key="2">
    <source>
        <dbReference type="ARBA" id="ARBA00022448"/>
    </source>
</evidence>
<dbReference type="InParanoid" id="Q2FMJ3"/>
<feature type="domain" description="ABC transporter" evidence="9">
    <location>
        <begin position="5"/>
        <end position="236"/>
    </location>
</feature>
<evidence type="ECO:0000256" key="6">
    <source>
        <dbReference type="ARBA" id="ARBA00022967"/>
    </source>
</evidence>
<keyword evidence="4" id="KW-0547">Nucleotide-binding</keyword>
<evidence type="ECO:0000313" key="10">
    <source>
        <dbReference type="EMBL" id="ABD39994.1"/>
    </source>
</evidence>
<comment type="similarity">
    <text evidence="8">Belongs to the ABC transporter superfamily. Drug exporter-1 (DrugE1) (TC 3.A.1.105) family.</text>
</comment>
<evidence type="ECO:0000256" key="5">
    <source>
        <dbReference type="ARBA" id="ARBA00022840"/>
    </source>
</evidence>
<dbReference type="SUPFAM" id="SSF52540">
    <property type="entry name" value="P-loop containing nucleoside triphosphate hydrolases"/>
    <property type="match status" value="1"/>
</dbReference>
<name>Q2FMJ3_METHJ</name>
<keyword evidence="7" id="KW-0472">Membrane</keyword>
<proteinExistence type="inferred from homology"/>
<comment type="subcellular location">
    <subcellularLocation>
        <location evidence="1">Cell membrane</location>
        <topology evidence="1">Peripheral membrane protein</topology>
        <orientation evidence="1">Cytoplasmic side</orientation>
    </subcellularLocation>
</comment>
<dbReference type="GO" id="GO:0016887">
    <property type="term" value="F:ATP hydrolysis activity"/>
    <property type="evidence" value="ECO:0007669"/>
    <property type="project" value="InterPro"/>
</dbReference>
<dbReference type="PANTHER" id="PTHR43582">
    <property type="entry name" value="LINEARMYCIN RESISTANCE ATP-BINDING PROTEIN LNRL"/>
    <property type="match status" value="1"/>
</dbReference>
<dbReference type="InterPro" id="IPR027417">
    <property type="entry name" value="P-loop_NTPase"/>
</dbReference>
<dbReference type="STRING" id="323259.Mhun_0222"/>
<dbReference type="InterPro" id="IPR005894">
    <property type="entry name" value="DrrA"/>
</dbReference>
<keyword evidence="11" id="KW-1185">Reference proteome</keyword>
<keyword evidence="6" id="KW-1278">Translocase</keyword>
<dbReference type="GO" id="GO:0005524">
    <property type="term" value="F:ATP binding"/>
    <property type="evidence" value="ECO:0007669"/>
    <property type="project" value="UniProtKB-KW"/>
</dbReference>
<dbReference type="GO" id="GO:1900753">
    <property type="term" value="P:doxorubicin transport"/>
    <property type="evidence" value="ECO:0007669"/>
    <property type="project" value="InterPro"/>
</dbReference>
<evidence type="ECO:0000256" key="7">
    <source>
        <dbReference type="ARBA" id="ARBA00023136"/>
    </source>
</evidence>
<dbReference type="Proteomes" id="UP000001941">
    <property type="component" value="Chromosome"/>
</dbReference>
<dbReference type="PROSITE" id="PS00211">
    <property type="entry name" value="ABC_TRANSPORTER_1"/>
    <property type="match status" value="1"/>
</dbReference>
<keyword evidence="2" id="KW-0813">Transport</keyword>
<dbReference type="SMART" id="SM00382">
    <property type="entry name" value="AAA"/>
    <property type="match status" value="1"/>
</dbReference>
<dbReference type="GO" id="GO:0043215">
    <property type="term" value="P:daunorubicin transport"/>
    <property type="evidence" value="ECO:0007669"/>
    <property type="project" value="InterPro"/>
</dbReference>